<feature type="domain" description="Methanogenesis regulatory protein FilR1 middle" evidence="1">
    <location>
        <begin position="122"/>
        <end position="250"/>
    </location>
</feature>
<dbReference type="KEGG" id="hgi:ABY42_16300"/>
<dbReference type="Gene3D" id="1.10.10.10">
    <property type="entry name" value="Winged helix-like DNA-binding domain superfamily/Winged helix DNA-binding domain"/>
    <property type="match status" value="1"/>
</dbReference>
<dbReference type="SUPFAM" id="SSF46785">
    <property type="entry name" value="Winged helix' DNA-binding domain"/>
    <property type="match status" value="1"/>
</dbReference>
<evidence type="ECO:0000259" key="2">
    <source>
        <dbReference type="Pfam" id="PF25213"/>
    </source>
</evidence>
<dbReference type="GeneID" id="42866033"/>
<dbReference type="Pfam" id="PF08350">
    <property type="entry name" value="FilR1_middle"/>
    <property type="match status" value="1"/>
</dbReference>
<feature type="domain" description="HVO-A0261-like N-terminal" evidence="2">
    <location>
        <begin position="7"/>
        <end position="83"/>
    </location>
</feature>
<proteinExistence type="predicted"/>
<dbReference type="PATRIC" id="fig|35746.4.peg.3527"/>
<evidence type="ECO:0000259" key="1">
    <source>
        <dbReference type="Pfam" id="PF08350"/>
    </source>
</evidence>
<geneLocation type="plasmid" evidence="3 4">
    <name>pHG1</name>
</geneLocation>
<dbReference type="Pfam" id="PF25213">
    <property type="entry name" value="HVO_A0261_N"/>
    <property type="match status" value="1"/>
</dbReference>
<reference evidence="4" key="1">
    <citation type="journal article" date="2015" name="J. Biotechnol.">
        <title>Complete genome sequence of Haloferax gibbonsii strain ARA6, a potential producer of polyhydroxyalkanoates and halocins isolated from Araruama, Rio de Janeiro, Brasil.</title>
        <authorList>
            <person name="Pinto L.H."/>
            <person name="D'Alincourt Carvalho-Assef A.P."/>
            <person name="Vieira R.P."/>
            <person name="Clementino M.M."/>
            <person name="Albano R.M."/>
        </authorList>
    </citation>
    <scope>NUCLEOTIDE SEQUENCE [LARGE SCALE GENOMIC DNA]</scope>
    <source>
        <strain evidence="4">ARA6</strain>
        <plasmid evidence="4">Plasmid pHG1</plasmid>
    </source>
</reference>
<dbReference type="InterPro" id="IPR036390">
    <property type="entry name" value="WH_DNA-bd_sf"/>
</dbReference>
<dbReference type="InterPro" id="IPR057527">
    <property type="entry name" value="HVO_A0261-like_N"/>
</dbReference>
<dbReference type="AlphaFoldDB" id="A0A0K1IYI0"/>
<accession>A0A0K1IYI0</accession>
<dbReference type="EMBL" id="CP011948">
    <property type="protein sequence ID" value="AKU09358.1"/>
    <property type="molecule type" value="Genomic_DNA"/>
</dbReference>
<organism evidence="3 4">
    <name type="scientific">Haloferax gibbonsii</name>
    <dbReference type="NCBI Taxonomy" id="35746"/>
    <lineage>
        <taxon>Archaea</taxon>
        <taxon>Methanobacteriati</taxon>
        <taxon>Methanobacteriota</taxon>
        <taxon>Stenosarchaea group</taxon>
        <taxon>Halobacteria</taxon>
        <taxon>Halobacteriales</taxon>
        <taxon>Haloferacaceae</taxon>
        <taxon>Haloferax</taxon>
    </lineage>
</organism>
<evidence type="ECO:0000313" key="4">
    <source>
        <dbReference type="Proteomes" id="UP000066124"/>
    </source>
</evidence>
<gene>
    <name evidence="3" type="ORF">ABY42_16300</name>
</gene>
<name>A0A0K1IYI0_HALGI</name>
<evidence type="ECO:0000313" key="3">
    <source>
        <dbReference type="EMBL" id="AKU09358.1"/>
    </source>
</evidence>
<dbReference type="InterPro" id="IPR013561">
    <property type="entry name" value="FilR1_middle_dom"/>
</dbReference>
<sequence>MNDSLDTDFSRVLAKRFEILQALHEQPQRKPELVESVDCSRSTVDRAITDLLQYECVESHNREYQTTPLGKASLNIREEYLGKIHDVQHASEILNENPNLKEVPTIFLRQATVSIADSQFPESALSSSTERLRQSEKMVGLAPVVLKSYIDDVEAAVRETQCTAEIIVSEDVLSVLVDYRESFTELIDSGRVVLLVTDDELPYALWVMEGEDDVVAGITVHQHGGVQGMLMNTAPEAVKWAREQYESFKADATQYQLAES</sequence>
<protein>
    <submittedName>
        <fullName evidence="3">Uncharacterized protein</fullName>
    </submittedName>
</protein>
<dbReference type="RefSeq" id="WP_156224433.1">
    <property type="nucleotide sequence ID" value="NZ_CP011948.1"/>
</dbReference>
<dbReference type="InterPro" id="IPR036388">
    <property type="entry name" value="WH-like_DNA-bd_sf"/>
</dbReference>
<keyword evidence="3" id="KW-0614">Plasmid</keyword>
<dbReference type="Proteomes" id="UP000066124">
    <property type="component" value="Plasmid pHG1"/>
</dbReference>